<keyword evidence="4" id="KW-1185">Reference proteome</keyword>
<dbReference type="Proteomes" id="UP001141650">
    <property type="component" value="Unassembled WGS sequence"/>
</dbReference>
<evidence type="ECO:0000313" key="5">
    <source>
        <dbReference type="Proteomes" id="UP001141650"/>
    </source>
</evidence>
<dbReference type="AlphaFoldDB" id="A0AA42BYI8"/>
<dbReference type="Gene3D" id="3.40.640.10">
    <property type="entry name" value="Type I PLP-dependent aspartate aminotransferase-like (Major domain)"/>
    <property type="match status" value="1"/>
</dbReference>
<dbReference type="PANTHER" id="PTHR43586:SF21">
    <property type="entry name" value="PYRIDOXAL PHOSPHATE (PLP)-DEPENDENT ASPARTATE AMINOTRANSFERASE SUPERFAMILY"/>
    <property type="match status" value="1"/>
</dbReference>
<sequence>MAREAFGARFVGAEGFLDTPTFGLPPHFTAEALCDCVRSWEEGRLQVRDFDEPIRASRAAYASLIGADEHRVAMGTSVSSAIGLVAAAIPDGSRVAAPRGEFTSVTYPFAAQAARGVTVTELPPGDLEDAAGDFDVVAASVVQSADGAVLDVDKVRRSVAGSRTITVLDLSQALGWKDVALPWADVTVAPSYKWLLGPRGVAWMSLSRRMIDALTPHAANPYAAADMWTSLYGLPMRLAADARQFDASPAWFSVLGAGLSLVWLASLDRAAVQARALELANLLRAELGLPPSESAIVAWPAGPAAEGLRRAGIRASVRAGATRVGFHLYNTQEDLDRLVDALGRWRLA</sequence>
<proteinExistence type="predicted"/>
<name>A0AA42BYI8_9MYCO</name>
<keyword evidence="2" id="KW-0808">Transferase</keyword>
<dbReference type="EMBL" id="JACKVH010000012">
    <property type="protein sequence ID" value="MCV7378986.1"/>
    <property type="molecule type" value="Genomic_DNA"/>
</dbReference>
<dbReference type="InterPro" id="IPR015424">
    <property type="entry name" value="PyrdxlP-dep_Trfase"/>
</dbReference>
<dbReference type="EMBL" id="MVHD01000035">
    <property type="protein sequence ID" value="OQZ89317.1"/>
    <property type="molecule type" value="Genomic_DNA"/>
</dbReference>
<dbReference type="Proteomes" id="UP000192319">
    <property type="component" value="Unassembled WGS sequence"/>
</dbReference>
<gene>
    <name evidence="3" type="ORF">BST11_18380</name>
    <name evidence="2" type="ORF">H7K38_10000</name>
</gene>
<dbReference type="PANTHER" id="PTHR43586">
    <property type="entry name" value="CYSTEINE DESULFURASE"/>
    <property type="match status" value="1"/>
</dbReference>
<dbReference type="GO" id="GO:0008483">
    <property type="term" value="F:transaminase activity"/>
    <property type="evidence" value="ECO:0007669"/>
    <property type="project" value="UniProtKB-KW"/>
</dbReference>
<evidence type="ECO:0000313" key="4">
    <source>
        <dbReference type="Proteomes" id="UP000192319"/>
    </source>
</evidence>
<evidence type="ECO:0000259" key="1">
    <source>
        <dbReference type="Pfam" id="PF00266"/>
    </source>
</evidence>
<organism evidence="2 5">
    <name type="scientific">Mycobacterium alsense</name>
    <dbReference type="NCBI Taxonomy" id="324058"/>
    <lineage>
        <taxon>Bacteria</taxon>
        <taxon>Bacillati</taxon>
        <taxon>Actinomycetota</taxon>
        <taxon>Actinomycetes</taxon>
        <taxon>Mycobacteriales</taxon>
        <taxon>Mycobacteriaceae</taxon>
        <taxon>Mycobacterium</taxon>
    </lineage>
</organism>
<feature type="domain" description="Aminotransferase class V" evidence="1">
    <location>
        <begin position="52"/>
        <end position="287"/>
    </location>
</feature>
<evidence type="ECO:0000313" key="3">
    <source>
        <dbReference type="EMBL" id="OQZ89317.1"/>
    </source>
</evidence>
<accession>A0AA42BYI8</accession>
<reference evidence="2" key="3">
    <citation type="journal article" date="2022" name="BMC Genomics">
        <title>Comparative genome analysis of mycobacteria focusing on tRNA and non-coding RNA.</title>
        <authorList>
            <person name="Behra P.R.K."/>
            <person name="Pettersson B.M.F."/>
            <person name="Ramesh M."/>
            <person name="Das S."/>
            <person name="Dasgupta S."/>
            <person name="Kirsebom L.A."/>
        </authorList>
    </citation>
    <scope>NUCLEOTIDE SEQUENCE</scope>
    <source>
        <strain evidence="2">CCUG 55640</strain>
    </source>
</reference>
<dbReference type="RefSeq" id="WP_083139314.1">
    <property type="nucleotide sequence ID" value="NZ_JACKVH010000012.1"/>
</dbReference>
<keyword evidence="2" id="KW-0032">Aminotransferase</keyword>
<dbReference type="Pfam" id="PF00266">
    <property type="entry name" value="Aminotran_5"/>
    <property type="match status" value="1"/>
</dbReference>
<reference evidence="3 4" key="1">
    <citation type="submission" date="2017-02" db="EMBL/GenBank/DDBJ databases">
        <title>The new phylogeny of genus Mycobacterium.</title>
        <authorList>
            <person name="Tortoli E."/>
            <person name="Trovato A."/>
            <person name="Cirillo D.M."/>
        </authorList>
    </citation>
    <scope>NUCLEOTIDE SEQUENCE [LARGE SCALE GENOMIC DNA]</scope>
    <source>
        <strain evidence="3 4">DSM 45230</strain>
    </source>
</reference>
<dbReference type="InterPro" id="IPR015422">
    <property type="entry name" value="PyrdxlP-dep_Trfase_small"/>
</dbReference>
<dbReference type="InterPro" id="IPR015421">
    <property type="entry name" value="PyrdxlP-dep_Trfase_major"/>
</dbReference>
<comment type="caution">
    <text evidence="2">The sequence shown here is derived from an EMBL/GenBank/DDBJ whole genome shotgun (WGS) entry which is preliminary data.</text>
</comment>
<evidence type="ECO:0000313" key="2">
    <source>
        <dbReference type="EMBL" id="MCV7378986.1"/>
    </source>
</evidence>
<dbReference type="SUPFAM" id="SSF53383">
    <property type="entry name" value="PLP-dependent transferases"/>
    <property type="match status" value="1"/>
</dbReference>
<dbReference type="Gene3D" id="3.90.1150.10">
    <property type="entry name" value="Aspartate Aminotransferase, domain 1"/>
    <property type="match status" value="1"/>
</dbReference>
<protein>
    <submittedName>
        <fullName evidence="2 3">Aminotransferase class V</fullName>
    </submittedName>
</protein>
<reference evidence="2" key="2">
    <citation type="submission" date="2020-07" db="EMBL/GenBank/DDBJ databases">
        <authorList>
            <person name="Pettersson B.M.F."/>
            <person name="Behra P.R.K."/>
            <person name="Ramesh M."/>
            <person name="Das S."/>
            <person name="Dasgupta S."/>
            <person name="Kirsebom L.A."/>
        </authorList>
    </citation>
    <scope>NUCLEOTIDE SEQUENCE</scope>
    <source>
        <strain evidence="2">CCUG 55640</strain>
    </source>
</reference>
<dbReference type="InterPro" id="IPR000192">
    <property type="entry name" value="Aminotrans_V_dom"/>
</dbReference>